<dbReference type="PANTHER" id="PTHR34220:SF7">
    <property type="entry name" value="SENSOR HISTIDINE KINASE YPDA"/>
    <property type="match status" value="1"/>
</dbReference>
<comment type="subcellular location">
    <subcellularLocation>
        <location evidence="1">Membrane</location>
    </subcellularLocation>
</comment>
<dbReference type="EMBL" id="JBBMFM010000158">
    <property type="protein sequence ID" value="MEQ2428191.1"/>
    <property type="molecule type" value="Genomic_DNA"/>
</dbReference>
<keyword evidence="4 7" id="KW-0418">Kinase</keyword>
<gene>
    <name evidence="7" type="ORF">WMQ36_24840</name>
</gene>
<keyword evidence="5" id="KW-0472">Membrane</keyword>
<evidence type="ECO:0000256" key="5">
    <source>
        <dbReference type="SAM" id="Phobius"/>
    </source>
</evidence>
<dbReference type="GO" id="GO:0004673">
    <property type="term" value="F:protein histidine kinase activity"/>
    <property type="evidence" value="ECO:0007669"/>
    <property type="project" value="UniProtKB-EC"/>
</dbReference>
<dbReference type="Pfam" id="PF06580">
    <property type="entry name" value="His_kinase"/>
    <property type="match status" value="1"/>
</dbReference>
<feature type="transmembrane region" description="Helical" evidence="5">
    <location>
        <begin position="12"/>
        <end position="33"/>
    </location>
</feature>
<evidence type="ECO:0000313" key="7">
    <source>
        <dbReference type="EMBL" id="MEQ2428191.1"/>
    </source>
</evidence>
<evidence type="ECO:0000259" key="6">
    <source>
        <dbReference type="PROSITE" id="PS50885"/>
    </source>
</evidence>
<dbReference type="InterPro" id="IPR003660">
    <property type="entry name" value="HAMP_dom"/>
</dbReference>
<evidence type="ECO:0000313" key="8">
    <source>
        <dbReference type="Proteomes" id="UP001454086"/>
    </source>
</evidence>
<keyword evidence="5" id="KW-1133">Transmembrane helix</keyword>
<evidence type="ECO:0000256" key="3">
    <source>
        <dbReference type="ARBA" id="ARBA00022679"/>
    </source>
</evidence>
<dbReference type="InterPro" id="IPR010559">
    <property type="entry name" value="Sig_transdc_His_kin_internal"/>
</dbReference>
<keyword evidence="8" id="KW-1185">Reference proteome</keyword>
<proteinExistence type="predicted"/>
<organism evidence="7 8">
    <name type="scientific">Enterocloster hominis</name>
    <name type="common">ex Hitch et al. 2024</name>
    <dbReference type="NCBI Taxonomy" id="1917870"/>
    <lineage>
        <taxon>Bacteria</taxon>
        <taxon>Bacillati</taxon>
        <taxon>Bacillota</taxon>
        <taxon>Clostridia</taxon>
        <taxon>Lachnospirales</taxon>
        <taxon>Lachnospiraceae</taxon>
        <taxon>Enterocloster</taxon>
    </lineage>
</organism>
<evidence type="ECO:0000256" key="2">
    <source>
        <dbReference type="ARBA" id="ARBA00022553"/>
    </source>
</evidence>
<comment type="caution">
    <text evidence="7">The sequence shown here is derived from an EMBL/GenBank/DDBJ whole genome shotgun (WGS) entry which is preliminary data.</text>
</comment>
<dbReference type="PANTHER" id="PTHR34220">
    <property type="entry name" value="SENSOR HISTIDINE KINASE YPDA"/>
    <property type="match status" value="1"/>
</dbReference>
<dbReference type="Gene3D" id="6.10.340.10">
    <property type="match status" value="1"/>
</dbReference>
<dbReference type="CDD" id="cd06225">
    <property type="entry name" value="HAMP"/>
    <property type="match status" value="1"/>
</dbReference>
<evidence type="ECO:0000256" key="4">
    <source>
        <dbReference type="ARBA" id="ARBA00022777"/>
    </source>
</evidence>
<keyword evidence="5" id="KW-0812">Transmembrane</keyword>
<keyword evidence="3 7" id="KW-0808">Transferase</keyword>
<reference evidence="7 8" key="1">
    <citation type="submission" date="2024-03" db="EMBL/GenBank/DDBJ databases">
        <title>Human intestinal bacterial collection.</title>
        <authorList>
            <person name="Pauvert C."/>
            <person name="Hitch T.C.A."/>
            <person name="Clavel T."/>
        </authorList>
    </citation>
    <scope>NUCLEOTIDE SEQUENCE [LARGE SCALE GENOMIC DNA]</scope>
    <source>
        <strain evidence="7 8">CLA-SR-H021</strain>
    </source>
</reference>
<sequence>MKIVNTMRNKLLILFLLVSALPILFNWFVLIAVQPENHLHMAEELLEDKISSNLKLVEAQTGTSVDRSTAEEALRSVKELLWVRDAWAVPGSKASDGGDGLTVSVTGRAGTVYLDLDPEELIQYLGLEKGTIELIRTKDSLDKVLEQRRARDSSRVFAGAGAFGGAVTAVVGVPKEGVLEKDRFWSELLVRSSLIMMILAVSFSYIISYRYTEGMELLAEDIKRIRKGDFSDMSTIKGNDEIADLSHAFHSMAGEMDILVNRTLRLTISERNAKIRAMQSQISPHFLYNALDCVNWNLLKKGDFESSQLLVSLSSILRYSIDDTKSTVTVREEFEQVENYLIVQQSRFSDRFSYHVYLDGAIAEEQVPKMILQPLVENAVSHGLEDGKDGMLRIRGVPVPDGIEITVWDDGKGIDRKTLGLLRDRMNGSGQIADEQDFHLGIANVHNRLRYRYGEGSGLTIESVEGDHTLVTIRINTGQVPA</sequence>
<dbReference type="Gene3D" id="3.30.565.10">
    <property type="entry name" value="Histidine kinase-like ATPase, C-terminal domain"/>
    <property type="match status" value="1"/>
</dbReference>
<feature type="domain" description="HAMP" evidence="6">
    <location>
        <begin position="209"/>
        <end position="261"/>
    </location>
</feature>
<protein>
    <submittedName>
        <fullName evidence="7">Sensor histidine kinase</fullName>
        <ecNumber evidence="7">2.7.13.3</ecNumber>
    </submittedName>
</protein>
<dbReference type="Pfam" id="PF02518">
    <property type="entry name" value="HATPase_c"/>
    <property type="match status" value="1"/>
</dbReference>
<dbReference type="Proteomes" id="UP001454086">
    <property type="component" value="Unassembled WGS sequence"/>
</dbReference>
<dbReference type="SUPFAM" id="SSF55874">
    <property type="entry name" value="ATPase domain of HSP90 chaperone/DNA topoisomerase II/histidine kinase"/>
    <property type="match status" value="1"/>
</dbReference>
<dbReference type="InterPro" id="IPR003594">
    <property type="entry name" value="HATPase_dom"/>
</dbReference>
<keyword evidence="2" id="KW-0597">Phosphoprotein</keyword>
<dbReference type="EC" id="2.7.13.3" evidence="7"/>
<dbReference type="RefSeq" id="WP_008717815.1">
    <property type="nucleotide sequence ID" value="NZ_JBBMFM010000158.1"/>
</dbReference>
<dbReference type="Pfam" id="PF00672">
    <property type="entry name" value="HAMP"/>
    <property type="match status" value="1"/>
</dbReference>
<accession>A0ABV1DEI7</accession>
<dbReference type="InterPro" id="IPR036890">
    <property type="entry name" value="HATPase_C_sf"/>
</dbReference>
<evidence type="ECO:0000256" key="1">
    <source>
        <dbReference type="ARBA" id="ARBA00004370"/>
    </source>
</evidence>
<dbReference type="PROSITE" id="PS50885">
    <property type="entry name" value="HAMP"/>
    <property type="match status" value="1"/>
</dbReference>
<name>A0ABV1DEI7_9FIRM</name>
<dbReference type="InterPro" id="IPR050640">
    <property type="entry name" value="Bact_2-comp_sensor_kinase"/>
</dbReference>